<geneLocation type="plastid" evidence="5"/>
<organism evidence="5">
    <name type="scientific">Cryptopleura ramosa</name>
    <dbReference type="NCBI Taxonomy" id="131094"/>
    <lineage>
        <taxon>Eukaryota</taxon>
        <taxon>Rhodophyta</taxon>
        <taxon>Florideophyceae</taxon>
        <taxon>Rhodymeniophycidae</taxon>
        <taxon>Ceramiales</taxon>
        <taxon>Delesseriaceae</taxon>
        <taxon>Cryptopleura</taxon>
    </lineage>
</organism>
<dbReference type="PANTHER" id="PTHR39638">
    <property type="entry name" value="YCF35"/>
    <property type="match status" value="1"/>
</dbReference>
<evidence type="ECO:0000256" key="2">
    <source>
        <dbReference type="ARBA" id="ARBA00009068"/>
    </source>
</evidence>
<reference evidence="5" key="2">
    <citation type="submission" date="2019-04" db="EMBL/GenBank/DDBJ databases">
        <authorList>
            <person name="Pasella M."/>
        </authorList>
    </citation>
    <scope>NUCLEOTIDE SEQUENCE</scope>
    <source>
        <strain evidence="5">PD2928_3</strain>
    </source>
</reference>
<evidence type="ECO:0000313" key="5">
    <source>
        <dbReference type="EMBL" id="QCI05613.1"/>
    </source>
</evidence>
<comment type="subcellular location">
    <subcellularLocation>
        <location evidence="1">Plastid</location>
    </subcellularLocation>
</comment>
<dbReference type="AlphaFoldDB" id="A0A4D6WQ34"/>
<keyword evidence="4 5" id="KW-0934">Plastid</keyword>
<dbReference type="GO" id="GO:0009536">
    <property type="term" value="C:plastid"/>
    <property type="evidence" value="ECO:0007669"/>
    <property type="project" value="UniProtKB-SubCell"/>
</dbReference>
<gene>
    <name evidence="5" type="primary">ycf35</name>
</gene>
<protein>
    <recommendedName>
        <fullName evidence="3">Uncharacterized protein ycf35</fullName>
    </recommendedName>
</protein>
<dbReference type="InterPro" id="IPR009666">
    <property type="entry name" value="Uncharacterised_Ycf35"/>
</dbReference>
<evidence type="ECO:0000256" key="1">
    <source>
        <dbReference type="ARBA" id="ARBA00004474"/>
    </source>
</evidence>
<name>A0A4D6WQ34_9FLOR</name>
<comment type="similarity">
    <text evidence="2">Belongs to the ycf35 family.</text>
</comment>
<reference evidence="5" key="1">
    <citation type="journal article" date="2019" name="Mol. Phylogenet. Evol.">
        <title>Morphological evolution and classification of the red algal order Ceramiales inferred using plastid phylogenomics.</title>
        <authorList>
            <person name="Diaz-Tapia P."/>
            <person name="Pasella M.M."/>
            <person name="Verbruggen H."/>
            <person name="Maggs C.A."/>
        </authorList>
    </citation>
    <scope>NUCLEOTIDE SEQUENCE</scope>
    <source>
        <strain evidence="5">PD2928_3</strain>
    </source>
</reference>
<dbReference type="PANTHER" id="PTHR39638:SF2">
    <property type="entry name" value="YCF35"/>
    <property type="match status" value="1"/>
</dbReference>
<dbReference type="Pfam" id="PF06868">
    <property type="entry name" value="DUF1257"/>
    <property type="match status" value="1"/>
</dbReference>
<evidence type="ECO:0000256" key="4">
    <source>
        <dbReference type="ARBA" id="ARBA00022640"/>
    </source>
</evidence>
<proteinExistence type="inferred from homology"/>
<sequence length="133" mass="15526">MSHFSRIKTNIVNCEILKKTLVDLGFKYKCYQNNDQINNLTNINQVNFINVYSNLSDSQSLFNFSWDGLQYILVADFQLWNLDINVDYFLEKLTQCYASNIVIYQGISNGFQASEQIVMQDGSLKIVMQRWNV</sequence>
<dbReference type="EMBL" id="MK814635">
    <property type="protein sequence ID" value="QCI05613.1"/>
    <property type="molecule type" value="Genomic_DNA"/>
</dbReference>
<evidence type="ECO:0000256" key="3">
    <source>
        <dbReference type="ARBA" id="ARBA00021585"/>
    </source>
</evidence>
<accession>A0A4D6WQ34</accession>